<name>A0A2K4WW22_PSESX</name>
<reference evidence="1 2" key="1">
    <citation type="submission" date="2017-11" db="EMBL/GenBank/DDBJ databases">
        <authorList>
            <person name="Han C.G."/>
        </authorList>
    </citation>
    <scope>NUCLEOTIDE SEQUENCE [LARGE SCALE GENOMIC DNA]</scope>
    <source>
        <strain evidence="1">CFBP3840</strain>
    </source>
</reference>
<gene>
    <name evidence="1" type="ORF">CFBP3840_02971</name>
</gene>
<dbReference type="Proteomes" id="UP000238095">
    <property type="component" value="Chromosome 1"/>
</dbReference>
<evidence type="ECO:0000313" key="1">
    <source>
        <dbReference type="EMBL" id="SOS40014.1"/>
    </source>
</evidence>
<proteinExistence type="predicted"/>
<organism evidence="1 2">
    <name type="scientific">Pseudomonas syringae</name>
    <dbReference type="NCBI Taxonomy" id="317"/>
    <lineage>
        <taxon>Bacteria</taxon>
        <taxon>Pseudomonadati</taxon>
        <taxon>Pseudomonadota</taxon>
        <taxon>Gammaproteobacteria</taxon>
        <taxon>Pseudomonadales</taxon>
        <taxon>Pseudomonadaceae</taxon>
        <taxon>Pseudomonas</taxon>
    </lineage>
</organism>
<dbReference type="EMBL" id="LT963409">
    <property type="protein sequence ID" value="SOS40014.1"/>
    <property type="molecule type" value="Genomic_DNA"/>
</dbReference>
<protein>
    <submittedName>
        <fullName evidence="1">Uncharacterized protein</fullName>
    </submittedName>
</protein>
<evidence type="ECO:0000313" key="2">
    <source>
        <dbReference type="Proteomes" id="UP000238095"/>
    </source>
</evidence>
<dbReference type="AlphaFoldDB" id="A0A2K4WW22"/>
<sequence>MQKVLSGECDYSRVIQIRVKLLVGNIEHAARIKARTRLERSKNELRSLVKVYGIQIMRESFNDYGFSSTQLIKESRF</sequence>
<accession>A0A2K4WW22</accession>